<evidence type="ECO:0000256" key="2">
    <source>
        <dbReference type="ARBA" id="ARBA00022980"/>
    </source>
</evidence>
<dbReference type="Gene3D" id="2.40.50.140">
    <property type="entry name" value="Nucleic acid-binding proteins"/>
    <property type="match status" value="1"/>
</dbReference>
<evidence type="ECO:0000256" key="1">
    <source>
        <dbReference type="ARBA" id="ARBA00005657"/>
    </source>
</evidence>
<evidence type="ECO:0000313" key="7">
    <source>
        <dbReference type="Proteomes" id="UP000007494"/>
    </source>
</evidence>
<dbReference type="NCBIfam" id="TIGR00981">
    <property type="entry name" value="rpsL_bact"/>
    <property type="match status" value="1"/>
</dbReference>
<proteinExistence type="inferred from homology"/>
<dbReference type="PRINTS" id="PR01034">
    <property type="entry name" value="RIBOSOMALS12"/>
</dbReference>
<dbReference type="GO" id="GO:0015935">
    <property type="term" value="C:small ribosomal subunit"/>
    <property type="evidence" value="ECO:0007669"/>
    <property type="project" value="InterPro"/>
</dbReference>
<dbReference type="VEuPathDB" id="ToxoDB:NCLIV_060840"/>
<protein>
    <recommendedName>
        <fullName evidence="4">Ribosomal protein S12, mitochondrial</fullName>
    </recommendedName>
</protein>
<dbReference type="GeneID" id="13441091"/>
<dbReference type="InterPro" id="IPR005679">
    <property type="entry name" value="Ribosomal_uS12_bac"/>
</dbReference>
<dbReference type="PANTHER" id="PTHR11652">
    <property type="entry name" value="30S RIBOSOMAL PROTEIN S12 FAMILY MEMBER"/>
    <property type="match status" value="1"/>
</dbReference>
<comment type="similarity">
    <text evidence="1">Belongs to the universal ribosomal protein uS12 family.</text>
</comment>
<evidence type="ECO:0000313" key="6">
    <source>
        <dbReference type="EMBL" id="CEL70402.1"/>
    </source>
</evidence>
<reference evidence="5" key="2">
    <citation type="submission" date="2011-03" db="EMBL/GenBank/DDBJ databases">
        <title>Comparative genomics and transcriptomics of Neospora caninum and Toxoplasma gondii.</title>
        <authorList>
            <person name="Reid A.J."/>
            <person name="Sohal A."/>
            <person name="Harris D."/>
            <person name="Quail M."/>
            <person name="Sanders M."/>
            <person name="Berriman M."/>
            <person name="Wastling J.M."/>
            <person name="Pain A."/>
        </authorList>
    </citation>
    <scope>NUCLEOTIDE SEQUENCE</scope>
    <source>
        <strain evidence="5">Liverpool</strain>
    </source>
</reference>
<dbReference type="Pfam" id="PF00164">
    <property type="entry name" value="Ribosom_S12_S23"/>
    <property type="match status" value="1"/>
</dbReference>
<evidence type="ECO:0000313" key="5">
    <source>
        <dbReference type="EMBL" id="CBZ55660.1"/>
    </source>
</evidence>
<dbReference type="InParanoid" id="F0VPL3"/>
<reference evidence="5" key="1">
    <citation type="submission" date="2011-02" db="EMBL/GenBank/DDBJ databases">
        <authorList>
            <person name="Aslett M."/>
        </authorList>
    </citation>
    <scope>NUCLEOTIDE SEQUENCE</scope>
    <source>
        <strain evidence="5">Liverpool</strain>
    </source>
</reference>
<dbReference type="EMBL" id="LN714487">
    <property type="protein sequence ID" value="CEL70402.1"/>
    <property type="molecule type" value="Genomic_DNA"/>
</dbReference>
<keyword evidence="7" id="KW-1185">Reference proteome</keyword>
<dbReference type="GO" id="GO:0003735">
    <property type="term" value="F:structural constituent of ribosome"/>
    <property type="evidence" value="ECO:0007669"/>
    <property type="project" value="InterPro"/>
</dbReference>
<dbReference type="OrthoDB" id="414309at2759"/>
<dbReference type="eggNOG" id="KOG1750">
    <property type="taxonomic scope" value="Eukaryota"/>
</dbReference>
<dbReference type="GO" id="GO:0006412">
    <property type="term" value="P:translation"/>
    <property type="evidence" value="ECO:0007669"/>
    <property type="project" value="InterPro"/>
</dbReference>
<dbReference type="FunFam" id="2.40.50.140:FF:000192">
    <property type="entry name" value="Mitochondrial ribosomal protein S12"/>
    <property type="match status" value="1"/>
</dbReference>
<keyword evidence="2 5" id="KW-0689">Ribosomal protein</keyword>
<dbReference type="FunCoup" id="F0VPL3">
    <property type="interactions" value="44"/>
</dbReference>
<dbReference type="SUPFAM" id="SSF50249">
    <property type="entry name" value="Nucleic acid-binding proteins"/>
    <property type="match status" value="1"/>
</dbReference>
<dbReference type="InterPro" id="IPR006032">
    <property type="entry name" value="Ribosomal_uS12"/>
</dbReference>
<dbReference type="InterPro" id="IPR012340">
    <property type="entry name" value="NA-bd_OB-fold"/>
</dbReference>
<evidence type="ECO:0000256" key="4">
    <source>
        <dbReference type="ARBA" id="ARBA00043092"/>
    </source>
</evidence>
<keyword evidence="3" id="KW-0687">Ribonucleoprotein</keyword>
<evidence type="ECO:0000256" key="3">
    <source>
        <dbReference type="ARBA" id="ARBA00023274"/>
    </source>
</evidence>
<sequence length="402" mass="45181">MAAEPVLGFLCLLRREVLRGRHMRIRRHLFASAPSSSSFPASCGWSFFSAPGIVLRAQSSAPYFCTAVRPRYALCVRSQHFRALSEKTQTDTCSARRISPSPPSCSVPSSSLSSCRSARPAASPFSSASSSSSPSSSSPFSPLSRSPFSPAFALHPRLFSPRFPSSLFSLPSASSSSTSFPSSSPFFSSSSSPLCVSRRFSTRSISGRLFYKRRPLQVPKLKPPNIRSKWLEGAPQKKGICVKVRVQTPRKPNSGLRKVARVRLSTGRTVLVYIPGIGHNLNVHSTVLVRGGRCKDVPGCNYKAVRGVADLLPVKNRERKRSKYGVKLSSEKKEWRLQRWNNKHLTIEKDRDMFNQFRWMTWKDEEGQMRTSPLADDEEVPRHVHLFNRWYRLKMQREGKET</sequence>
<organism evidence="5 7">
    <name type="scientific">Neospora caninum (strain Liverpool)</name>
    <dbReference type="NCBI Taxonomy" id="572307"/>
    <lineage>
        <taxon>Eukaryota</taxon>
        <taxon>Sar</taxon>
        <taxon>Alveolata</taxon>
        <taxon>Apicomplexa</taxon>
        <taxon>Conoidasida</taxon>
        <taxon>Coccidia</taxon>
        <taxon>Eucoccidiorida</taxon>
        <taxon>Eimeriorina</taxon>
        <taxon>Sarcocystidae</taxon>
        <taxon>Neospora</taxon>
    </lineage>
</organism>
<dbReference type="AlphaFoldDB" id="F0VPL3"/>
<reference evidence="6" key="4">
    <citation type="journal article" date="2015" name="PLoS ONE">
        <title>Comprehensive Evaluation of Toxoplasma gondii VEG and Neospora caninum LIV Genomes with Tachyzoite Stage Transcriptome and Proteome Defines Novel Transcript Features.</title>
        <authorList>
            <person name="Ramaprasad A."/>
            <person name="Mourier T."/>
            <person name="Naeem R."/>
            <person name="Malas T.B."/>
            <person name="Moussa E."/>
            <person name="Panigrahi A."/>
            <person name="Vermont S.J."/>
            <person name="Otto T.D."/>
            <person name="Wastling J."/>
            <person name="Pain A."/>
        </authorList>
    </citation>
    <scope>NUCLEOTIDE SEQUENCE</scope>
    <source>
        <strain evidence="6">Liverpool</strain>
    </source>
</reference>
<accession>F0VPL3</accession>
<reference evidence="7" key="3">
    <citation type="journal article" date="2012" name="PLoS Pathog.">
        <title>Comparative genomics of the apicomplexan parasites Toxoplasma gondii and Neospora caninum: Coccidia differing in host range and transmission strategy.</title>
        <authorList>
            <person name="Reid A.J."/>
            <person name="Vermont S.J."/>
            <person name="Cotton J.A."/>
            <person name="Harris D."/>
            <person name="Hill-Cawthorne G.A."/>
            <person name="Konen-Waisman S."/>
            <person name="Latham S.M."/>
            <person name="Mourier T."/>
            <person name="Norton R."/>
            <person name="Quail M.A."/>
            <person name="Sanders M."/>
            <person name="Shanmugam D."/>
            <person name="Sohal A."/>
            <person name="Wasmuth J.D."/>
            <person name="Brunk B."/>
            <person name="Grigg M.E."/>
            <person name="Howard J.C."/>
            <person name="Parkinson J."/>
            <person name="Roos D.S."/>
            <person name="Trees A.J."/>
            <person name="Berriman M."/>
            <person name="Pain A."/>
            <person name="Wastling J.M."/>
        </authorList>
    </citation>
    <scope>NUCLEOTIDE SEQUENCE [LARGE SCALE GENOMIC DNA]</scope>
    <source>
        <strain evidence="7">Liverpool</strain>
    </source>
</reference>
<dbReference type="Proteomes" id="UP000007494">
    <property type="component" value="Chromosome XII"/>
</dbReference>
<dbReference type="CDD" id="cd03368">
    <property type="entry name" value="Ribosomal_S12"/>
    <property type="match status" value="1"/>
</dbReference>
<dbReference type="EMBL" id="FR823393">
    <property type="protein sequence ID" value="CBZ55660.1"/>
    <property type="molecule type" value="Genomic_DNA"/>
</dbReference>
<gene>
    <name evidence="6" type="ORF">BN1204_060840</name>
    <name evidence="5" type="ORF">NCLIV_060840</name>
</gene>
<dbReference type="RefSeq" id="XP_003885686.1">
    <property type="nucleotide sequence ID" value="XM_003885637.1"/>
</dbReference>
<name>F0VPL3_NEOCL</name>